<dbReference type="Proteomes" id="UP001562357">
    <property type="component" value="Unassembled WGS sequence"/>
</dbReference>
<feature type="region of interest" description="Disordered" evidence="1">
    <location>
        <begin position="1"/>
        <end position="271"/>
    </location>
</feature>
<proteinExistence type="predicted"/>
<feature type="compositionally biased region" description="Polar residues" evidence="1">
    <location>
        <begin position="159"/>
        <end position="173"/>
    </location>
</feature>
<feature type="region of interest" description="Disordered" evidence="1">
    <location>
        <begin position="285"/>
        <end position="557"/>
    </location>
</feature>
<protein>
    <submittedName>
        <fullName evidence="2">Uncharacterized protein</fullName>
    </submittedName>
</protein>
<feature type="compositionally biased region" description="Acidic residues" evidence="1">
    <location>
        <begin position="476"/>
        <end position="487"/>
    </location>
</feature>
<name>A0ABQ0CGQ8_9HYPO</name>
<organism evidence="2 3">
    <name type="scientific">Epichloe bromicola</name>
    <dbReference type="NCBI Taxonomy" id="79588"/>
    <lineage>
        <taxon>Eukaryota</taxon>
        <taxon>Fungi</taxon>
        <taxon>Dikarya</taxon>
        <taxon>Ascomycota</taxon>
        <taxon>Pezizomycotina</taxon>
        <taxon>Sordariomycetes</taxon>
        <taxon>Hypocreomycetidae</taxon>
        <taxon>Hypocreales</taxon>
        <taxon>Clavicipitaceae</taxon>
        <taxon>Epichloe</taxon>
    </lineage>
</organism>
<reference evidence="3" key="1">
    <citation type="submission" date="2024-06" db="EMBL/GenBank/DDBJ databases">
        <title>Draft Genome Sequences of Epichloe bromicola Strains Isolated from Elymus ciliaris.</title>
        <authorList>
            <consortium name="Epichloe bromicola genome sequencing consortium"/>
            <person name="Miura A."/>
            <person name="Imano S."/>
            <person name="Ashida A."/>
            <person name="Sato I."/>
            <person name="Chiba S."/>
            <person name="Tanaka A."/>
            <person name="Camagna M."/>
            <person name="Takemoto D."/>
        </authorList>
    </citation>
    <scope>NUCLEOTIDE SEQUENCE [LARGE SCALE GENOMIC DNA]</scope>
    <source>
        <strain evidence="3">DP</strain>
    </source>
</reference>
<feature type="compositionally biased region" description="Basic and acidic residues" evidence="1">
    <location>
        <begin position="244"/>
        <end position="261"/>
    </location>
</feature>
<comment type="caution">
    <text evidence="2">The sequence shown here is derived from an EMBL/GenBank/DDBJ whole genome shotgun (WGS) entry which is preliminary data.</text>
</comment>
<accession>A0ABQ0CGQ8</accession>
<feature type="compositionally biased region" description="Low complexity" evidence="1">
    <location>
        <begin position="95"/>
        <end position="111"/>
    </location>
</feature>
<keyword evidence="3" id="KW-1185">Reference proteome</keyword>
<gene>
    <name evidence="2" type="primary">g1062</name>
    <name evidence="2" type="ORF">EsDP_00001062</name>
</gene>
<dbReference type="EMBL" id="BAAFGZ010000022">
    <property type="protein sequence ID" value="GAB0132633.1"/>
    <property type="molecule type" value="Genomic_DNA"/>
</dbReference>
<feature type="region of interest" description="Disordered" evidence="1">
    <location>
        <begin position="671"/>
        <end position="692"/>
    </location>
</feature>
<feature type="compositionally biased region" description="Polar residues" evidence="1">
    <location>
        <begin position="391"/>
        <end position="404"/>
    </location>
</feature>
<evidence type="ECO:0000256" key="1">
    <source>
        <dbReference type="SAM" id="MobiDB-lite"/>
    </source>
</evidence>
<feature type="compositionally biased region" description="Low complexity" evidence="1">
    <location>
        <begin position="671"/>
        <end position="686"/>
    </location>
</feature>
<feature type="compositionally biased region" description="Basic and acidic residues" evidence="1">
    <location>
        <begin position="297"/>
        <end position="307"/>
    </location>
</feature>
<sequence>MLGLQIAPAEARTGGRSRYSKALPSVPVTNGNNLPPRPVPKDNTSKLQLPPLPHPPALSAQPKGNDDGKSVKSIVRKPVGSSAPNPTTPQPADLTSTHSPLPTTPSPSTGSMAIPRRPVGGSLKLPSQPTLIVPPEPSPTDSICSLLSAYTREPDAPMSGSTDTTANTRNNLPDSVGGNGNQSSQNQPAAARSGSDLLGPKHESRPTPSPFPKGDSDKLYSSQPKPLPLAPSHEQTASPSPRPEIWKRRPQTAEKNKELPELRLNYSHGSTASISSIQTAVIRVSSHTGTGTGTGTESKKGVEESRKASPPRPPVKALPGRNIRPAAKDKPQNTTYSMGGAASRVIHPGGKSATSSKASELKKFPVRVDSKRPPTPEYGTGDADPPPPLSDNVTKPASPVSASGSPKEGMAGTDTPKKQSPRPSLPLKSGSGPKTTPDWTALSPIPEPRLPSATPDLRLATSLQDLRRSGPFPLYEADEADEADEEVSPLTTRPVFSPVDRSRALSTSPESASYRLSPSGPSGLGIVSAPPRYPATASGGSDPRIAYSDTQGPMYRGRDGTLYAETKMTGIPDPKASYFPTRTEKPFAAGTIIASAPLKQSHYNCFQKHKTMNRQSNRNCPLTCQTCGKADAEDRWACTFCHLRVCDNCQRELNGHQRVLQSLVDQLGMSTPPLSLSSTPRPASSLGIESSA</sequence>
<evidence type="ECO:0000313" key="2">
    <source>
        <dbReference type="EMBL" id="GAB0132633.1"/>
    </source>
</evidence>
<feature type="compositionally biased region" description="Basic and acidic residues" evidence="1">
    <location>
        <begin position="359"/>
        <end position="374"/>
    </location>
</feature>
<evidence type="ECO:0000313" key="3">
    <source>
        <dbReference type="Proteomes" id="UP001562357"/>
    </source>
</evidence>
<feature type="compositionally biased region" description="Polar residues" evidence="1">
    <location>
        <begin position="504"/>
        <end position="520"/>
    </location>
</feature>